<feature type="region of interest" description="Disordered" evidence="1">
    <location>
        <begin position="1"/>
        <end position="49"/>
    </location>
</feature>
<sequence length="49" mass="4765">MSETTKKPVTDGPQRDNHASAPGSGATATPAPAEGGTTAPETQAAESNA</sequence>
<protein>
    <submittedName>
        <fullName evidence="2">Uncharacterized protein</fullName>
    </submittedName>
</protein>
<evidence type="ECO:0000256" key="1">
    <source>
        <dbReference type="SAM" id="MobiDB-lite"/>
    </source>
</evidence>
<dbReference type="EMBL" id="BAAATJ010000002">
    <property type="protein sequence ID" value="GAA2385883.1"/>
    <property type="molecule type" value="Genomic_DNA"/>
</dbReference>
<comment type="caution">
    <text evidence="2">The sequence shown here is derived from an EMBL/GenBank/DDBJ whole genome shotgun (WGS) entry which is preliminary data.</text>
</comment>
<evidence type="ECO:0000313" key="3">
    <source>
        <dbReference type="Proteomes" id="UP001500058"/>
    </source>
</evidence>
<dbReference type="RefSeq" id="WP_344629190.1">
    <property type="nucleotide sequence ID" value="NZ_BAAATJ010000002.1"/>
</dbReference>
<accession>A0ABP5URI7</accession>
<proteinExistence type="predicted"/>
<organism evidence="2 3">
    <name type="scientific">Streptomyces glaucosporus</name>
    <dbReference type="NCBI Taxonomy" id="284044"/>
    <lineage>
        <taxon>Bacteria</taxon>
        <taxon>Bacillati</taxon>
        <taxon>Actinomycetota</taxon>
        <taxon>Actinomycetes</taxon>
        <taxon>Kitasatosporales</taxon>
        <taxon>Streptomycetaceae</taxon>
        <taxon>Streptomyces</taxon>
    </lineage>
</organism>
<name>A0ABP5URI7_9ACTN</name>
<feature type="compositionally biased region" description="Low complexity" evidence="1">
    <location>
        <begin position="19"/>
        <end position="42"/>
    </location>
</feature>
<dbReference type="Proteomes" id="UP001500058">
    <property type="component" value="Unassembled WGS sequence"/>
</dbReference>
<reference evidence="3" key="1">
    <citation type="journal article" date="2019" name="Int. J. Syst. Evol. Microbiol.">
        <title>The Global Catalogue of Microorganisms (GCM) 10K type strain sequencing project: providing services to taxonomists for standard genome sequencing and annotation.</title>
        <authorList>
            <consortium name="The Broad Institute Genomics Platform"/>
            <consortium name="The Broad Institute Genome Sequencing Center for Infectious Disease"/>
            <person name="Wu L."/>
            <person name="Ma J."/>
        </authorList>
    </citation>
    <scope>NUCLEOTIDE SEQUENCE [LARGE SCALE GENOMIC DNA]</scope>
    <source>
        <strain evidence="3">JCM 6921</strain>
    </source>
</reference>
<feature type="compositionally biased region" description="Basic and acidic residues" evidence="1">
    <location>
        <begin position="1"/>
        <end position="18"/>
    </location>
</feature>
<evidence type="ECO:0000313" key="2">
    <source>
        <dbReference type="EMBL" id="GAA2385883.1"/>
    </source>
</evidence>
<gene>
    <name evidence="2" type="ORF">GCM10010420_05610</name>
</gene>
<keyword evidence="3" id="KW-1185">Reference proteome</keyword>